<dbReference type="InterPro" id="IPR015919">
    <property type="entry name" value="Cadherin-like_sf"/>
</dbReference>
<dbReference type="EMBL" id="VCEI01000011">
    <property type="protein sequence ID" value="TLU96338.1"/>
    <property type="molecule type" value="Genomic_DNA"/>
</dbReference>
<dbReference type="Pfam" id="PF18962">
    <property type="entry name" value="Por_Secre_tail"/>
    <property type="match status" value="1"/>
</dbReference>
<dbReference type="AlphaFoldDB" id="A0A5R9KJD7"/>
<dbReference type="InterPro" id="IPR026444">
    <property type="entry name" value="Secre_tail"/>
</dbReference>
<feature type="domain" description="Cadherin" evidence="1">
    <location>
        <begin position="311"/>
        <end position="399"/>
    </location>
</feature>
<name>A0A5R9KJD7_9BACT</name>
<protein>
    <recommendedName>
        <fullName evidence="1">Cadherin domain-containing protein</fullName>
    </recommendedName>
</protein>
<comment type="caution">
    <text evidence="2">The sequence shown here is derived from an EMBL/GenBank/DDBJ whole genome shotgun (WGS) entry which is preliminary data.</text>
</comment>
<evidence type="ECO:0000259" key="1">
    <source>
        <dbReference type="PROSITE" id="PS50268"/>
    </source>
</evidence>
<dbReference type="Pfam" id="PF00028">
    <property type="entry name" value="Cadherin"/>
    <property type="match status" value="1"/>
</dbReference>
<reference evidence="2 3" key="1">
    <citation type="submission" date="2019-05" db="EMBL/GenBank/DDBJ databases">
        <authorList>
            <person name="Qu J.-H."/>
        </authorList>
    </citation>
    <scope>NUCLEOTIDE SEQUENCE [LARGE SCALE GENOMIC DNA]</scope>
    <source>
        <strain evidence="2 3">Z12</strain>
    </source>
</reference>
<dbReference type="OrthoDB" id="175993at2"/>
<dbReference type="SMART" id="SM00612">
    <property type="entry name" value="Kelch"/>
    <property type="match status" value="5"/>
</dbReference>
<dbReference type="Gene3D" id="2.120.10.80">
    <property type="entry name" value="Kelch-type beta propeller"/>
    <property type="match status" value="2"/>
</dbReference>
<dbReference type="RefSeq" id="WP_138280032.1">
    <property type="nucleotide sequence ID" value="NZ_BMGE01000001.1"/>
</dbReference>
<dbReference type="Gene3D" id="2.60.40.60">
    <property type="entry name" value="Cadherins"/>
    <property type="match status" value="1"/>
</dbReference>
<dbReference type="SMART" id="SM00112">
    <property type="entry name" value="CA"/>
    <property type="match status" value="1"/>
</dbReference>
<dbReference type="InterPro" id="IPR002126">
    <property type="entry name" value="Cadherin-like_dom"/>
</dbReference>
<dbReference type="PANTHER" id="PTHR46773:SF5">
    <property type="entry name" value="OS04G0487100 PROTEIN"/>
    <property type="match status" value="1"/>
</dbReference>
<proteinExistence type="predicted"/>
<dbReference type="PROSITE" id="PS50268">
    <property type="entry name" value="CADHERIN_2"/>
    <property type="match status" value="1"/>
</dbReference>
<dbReference type="InterPro" id="IPR053256">
    <property type="entry name" value="Kelch_repeat-containing"/>
</dbReference>
<gene>
    <name evidence="2" type="ORF">FEM55_04140</name>
</gene>
<accession>A0A5R9KJD7</accession>
<dbReference type="SUPFAM" id="SSF117281">
    <property type="entry name" value="Kelch motif"/>
    <property type="match status" value="1"/>
</dbReference>
<organism evidence="2 3">
    <name type="scientific">Dyadobacter sediminis</name>
    <dbReference type="NCBI Taxonomy" id="1493691"/>
    <lineage>
        <taxon>Bacteria</taxon>
        <taxon>Pseudomonadati</taxon>
        <taxon>Bacteroidota</taxon>
        <taxon>Cytophagia</taxon>
        <taxon>Cytophagales</taxon>
        <taxon>Spirosomataceae</taxon>
        <taxon>Dyadobacter</taxon>
    </lineage>
</organism>
<evidence type="ECO:0000313" key="3">
    <source>
        <dbReference type="Proteomes" id="UP000309788"/>
    </source>
</evidence>
<dbReference type="CDD" id="cd11304">
    <property type="entry name" value="Cadherin_repeat"/>
    <property type="match status" value="1"/>
</dbReference>
<dbReference type="PANTHER" id="PTHR46773">
    <property type="match status" value="1"/>
</dbReference>
<dbReference type="Gene3D" id="2.60.120.200">
    <property type="match status" value="1"/>
</dbReference>
<dbReference type="InterPro" id="IPR006652">
    <property type="entry name" value="Kelch_1"/>
</dbReference>
<evidence type="ECO:0000313" key="2">
    <source>
        <dbReference type="EMBL" id="TLU96338.1"/>
    </source>
</evidence>
<dbReference type="GO" id="GO:0005509">
    <property type="term" value="F:calcium ion binding"/>
    <property type="evidence" value="ECO:0007669"/>
    <property type="project" value="InterPro"/>
</dbReference>
<keyword evidence="3" id="KW-1185">Reference proteome</keyword>
<dbReference type="SUPFAM" id="SSF49313">
    <property type="entry name" value="Cadherin-like"/>
    <property type="match status" value="1"/>
</dbReference>
<sequence length="832" mass="90016">MRIFFYNSISILSAYSTKHRLKFISSRHIAKTWVALLLHCLSFSLVQAQNCGSISPYPCSSLKVGLPFELEFYNPVANTVQDSNNLGTGFTMIQNYSGTRLAQDGLPTFSNIPGYSKYNLRMANGKLHITSGKGLGYLNSNNQINTLGVKVDTYNKIEIIAYIINPFNGNEDQQAGIWFGLNDKTYIKLNISANRIELRKEVNDLSTKTPGSKNPDQRVTATISGLETQNVGIKLIIDPVNNTANAFYTVDKGSTYTNVGAGYPVPALSIADMGLTNTSVYTGVYASYRNGTTPVVYSFDRFQIKKSLQFDSAAYNFELADNAALNTFAGSIKATATDASTASYSIISGNSNNNLSIDSGTGQIVVSKKLNYHTQSVYNLKVLATAGQLKDTSIVKLNITPGQTMADFNGISWGTTASQPYKISEAQGEVVSNRLYSFGGFDSQKTIFTPTKRAYKYDPVANRWTSIADLPHTPNGEGFGGVTHAGITNDGTDIYLAGGYTSHSSGTGQTFGVQQVWKYNVAANTYSKLPDLPIRIAAGQLEYLNGKLYHIGGTNAARTQDLGNNYELDLNNLAAGWKTRAPLPNPRQHAGTAVFEGKIYYIGGQRGHDDNLVTSKDVHRYDPVTDTWTKMANLPAPGNNGLGHISSSVVVAGNRIIVLGGEAVHHVSTNLVSAYSPATNTWTSLSPLPQARFSGVAALLNGVLYYTGGSKTNSTFKGIPVSMANTRSMSASFAPDELNASEQFSVKKVTVFPNPATNNVINLQLENFGFHEKVNITVMDSFGKIIQQESFVTNDKGIADVSFVPNVLLSKNTYIIKAETATGSCLNKLIVP</sequence>
<dbReference type="Pfam" id="PF24681">
    <property type="entry name" value="Kelch_KLHDC2_KLHL20_DRC7"/>
    <property type="match status" value="1"/>
</dbReference>
<dbReference type="Proteomes" id="UP000309788">
    <property type="component" value="Unassembled WGS sequence"/>
</dbReference>
<dbReference type="GO" id="GO:0016020">
    <property type="term" value="C:membrane"/>
    <property type="evidence" value="ECO:0007669"/>
    <property type="project" value="InterPro"/>
</dbReference>
<dbReference type="GO" id="GO:0007156">
    <property type="term" value="P:homophilic cell adhesion via plasma membrane adhesion molecules"/>
    <property type="evidence" value="ECO:0007669"/>
    <property type="project" value="InterPro"/>
</dbReference>
<dbReference type="InterPro" id="IPR015915">
    <property type="entry name" value="Kelch-typ_b-propeller"/>
</dbReference>
<dbReference type="Pfam" id="PF01344">
    <property type="entry name" value="Kelch_1"/>
    <property type="match status" value="1"/>
</dbReference>